<dbReference type="RefSeq" id="WP_166949596.1">
    <property type="nucleotide sequence ID" value="NZ_JAASQI010000002.1"/>
</dbReference>
<dbReference type="EMBL" id="JAASQI010000002">
    <property type="protein sequence ID" value="NIJ57257.1"/>
    <property type="molecule type" value="Genomic_DNA"/>
</dbReference>
<evidence type="ECO:0000313" key="3">
    <source>
        <dbReference type="Proteomes" id="UP001429580"/>
    </source>
</evidence>
<keyword evidence="3" id="KW-1185">Reference proteome</keyword>
<evidence type="ECO:0000313" key="2">
    <source>
        <dbReference type="EMBL" id="NIJ57257.1"/>
    </source>
</evidence>
<dbReference type="Proteomes" id="UP001429580">
    <property type="component" value="Unassembled WGS sequence"/>
</dbReference>
<dbReference type="InterPro" id="IPR036278">
    <property type="entry name" value="Sialidase_sf"/>
</dbReference>
<comment type="caution">
    <text evidence="2">The sequence shown here is derived from an EMBL/GenBank/DDBJ whole genome shotgun (WGS) entry which is preliminary data.</text>
</comment>
<evidence type="ECO:0000259" key="1">
    <source>
        <dbReference type="Pfam" id="PF13088"/>
    </source>
</evidence>
<sequence length="600" mass="64003">MADEQVVLRTMSNLTALEYEDGSHVLRVSAAGSAAGGQPTTLRTLYNLRAIQHEDGSHTPVVSVEGGEDGPVYSVNGESGNVSLTAAKIGAATAAQGETADAASAAVASEADARRALIDQVGSGDLVVTNEAGMGIARIHAGGAELPGLAVEASGAGTGLSVINDAGFAIDDIISQVEQSALTVNDMLAPPLPTILRPERQITSVGGFLRARDHAQPVTPSPYIKRPPRIVTATPGNPYASRTIMLIPHIAYVPRQDGSLGRIFIAYFASTTTDDILHNPYGERPGTYQVISYSDDGGITWADAYYLIPNPDEPLSREADAALLAWRGRLYIRYIHNSGLYGELGASDGFDAAWGGWLENPLADPKQFIHSPHTYTGIGFAYSPFIWEGQPHWPRACGAGAFTPASSLEGEVGRFIDKFWVDENVFEPVLRLPIESGAVSYPEHHVVQKRLGGDLLAYWRTSGGQLESTYSRATGQWSTPTSLVPKLGPLTASRIWLGRSPSGRLVLVYNASTNRVNMTLALSDDDGETWPAAMRVTLNAGSSTYPAADFGPDGEIYVTHDRRYANPTQIVFHRVIEQSVVAGSPSVTTVVVDTSTYTAP</sequence>
<feature type="domain" description="Sialidase" evidence="1">
    <location>
        <begin position="451"/>
        <end position="558"/>
    </location>
</feature>
<accession>A0ABX0UWB7</accession>
<dbReference type="CDD" id="cd15482">
    <property type="entry name" value="Sialidase_non-viral"/>
    <property type="match status" value="1"/>
</dbReference>
<gene>
    <name evidence="2" type="ORF">FHS82_001083</name>
</gene>
<proteinExistence type="predicted"/>
<dbReference type="Pfam" id="PF13088">
    <property type="entry name" value="BNR_2"/>
    <property type="match status" value="1"/>
</dbReference>
<dbReference type="Gene3D" id="2.120.10.10">
    <property type="match status" value="1"/>
</dbReference>
<reference evidence="2 3" key="1">
    <citation type="submission" date="2020-03" db="EMBL/GenBank/DDBJ databases">
        <title>Genomic Encyclopedia of Type Strains, Phase IV (KMG-IV): sequencing the most valuable type-strain genomes for metagenomic binning, comparative biology and taxonomic classification.</title>
        <authorList>
            <person name="Goeker M."/>
        </authorList>
    </citation>
    <scope>NUCLEOTIDE SEQUENCE [LARGE SCALE GENOMIC DNA]</scope>
    <source>
        <strain evidence="2 3">DSM 103870</strain>
    </source>
</reference>
<name>A0ABX0UWB7_9HYPH</name>
<protein>
    <recommendedName>
        <fullName evidence="1">Sialidase domain-containing protein</fullName>
    </recommendedName>
</protein>
<dbReference type="SUPFAM" id="SSF50939">
    <property type="entry name" value="Sialidases"/>
    <property type="match status" value="1"/>
</dbReference>
<organism evidence="2 3">
    <name type="scientific">Pseudochelatococcus lubricantis</name>
    <dbReference type="NCBI Taxonomy" id="1538102"/>
    <lineage>
        <taxon>Bacteria</taxon>
        <taxon>Pseudomonadati</taxon>
        <taxon>Pseudomonadota</taxon>
        <taxon>Alphaproteobacteria</taxon>
        <taxon>Hyphomicrobiales</taxon>
        <taxon>Chelatococcaceae</taxon>
        <taxon>Pseudochelatococcus</taxon>
    </lineage>
</organism>
<dbReference type="InterPro" id="IPR011040">
    <property type="entry name" value="Sialidase"/>
</dbReference>